<dbReference type="SUPFAM" id="SSF53649">
    <property type="entry name" value="Alkaline phosphatase-like"/>
    <property type="match status" value="1"/>
</dbReference>
<dbReference type="Gene3D" id="3.40.720.10">
    <property type="entry name" value="Alkaline Phosphatase, subunit A"/>
    <property type="match status" value="1"/>
</dbReference>
<dbReference type="PANTHER" id="PTHR42693:SF53">
    <property type="entry name" value="ENDO-4-O-SULFATASE"/>
    <property type="match status" value="1"/>
</dbReference>
<dbReference type="GO" id="GO:0016787">
    <property type="term" value="F:hydrolase activity"/>
    <property type="evidence" value="ECO:0007669"/>
    <property type="project" value="UniProtKB-KW"/>
</dbReference>
<accession>A0ABW4ZF14</accession>
<comment type="caution">
    <text evidence="6">The sequence shown here is derived from an EMBL/GenBank/DDBJ whole genome shotgun (WGS) entry which is preliminary data.</text>
</comment>
<dbReference type="RefSeq" id="WP_377088737.1">
    <property type="nucleotide sequence ID" value="NZ_JBHSJL010000014.1"/>
</dbReference>
<evidence type="ECO:0000256" key="3">
    <source>
        <dbReference type="ARBA" id="ARBA00022801"/>
    </source>
</evidence>
<feature type="domain" description="Sulfatase N-terminal" evidence="5">
    <location>
        <begin position="23"/>
        <end position="440"/>
    </location>
</feature>
<proteinExistence type="inferred from homology"/>
<dbReference type="InterPro" id="IPR000917">
    <property type="entry name" value="Sulfatase_N"/>
</dbReference>
<name>A0ABW4ZF14_9BACT</name>
<dbReference type="EC" id="3.1.6.-" evidence="6"/>
<dbReference type="PANTHER" id="PTHR42693">
    <property type="entry name" value="ARYLSULFATASE FAMILY MEMBER"/>
    <property type="match status" value="1"/>
</dbReference>
<sequence length="551" mass="62645">MQWIKQWILAGALCLSGWAAQKPNIIFILVDDMGYSDLGAYGGEIETPHLDRLAKDGLRFTQNYNAARCCPSRAALLTGLYSQQAGIADFTKPHSEEAKKGPAYRNHLGSDCVTLAEVLRSAGYATYGVGKWHVGEKVLPTERGFDEYYGYLKGYEADQWSAKKHYRLPRGRKEEVRHRQPYYATDAFSDYAVEFIKQGQAREKPFFLYLAHSSPHFPLQARPGLRDKYVERYRQGWDKLREARYQRQVQSGLVTGAWSYTEISEVPKDKSEIANGYAGEANPAWSSLAEDRREDLAYRMATFAAMVDHVDQGVGQIIAHLEKTGALENTLIFFTSDNGACYEWGPYGFDGPSRRGVTRLHRGEELEQMGGRGSYHSVGSGWSCLSNTPLRMYKHFNHEGGNCSPMVVHWPKGIKRANRWVREPSHLIDIMPTVCEVAGVNYPSQYEGREVQEVEGMSLVPLFSGDVGGFSERVLGFDHFGSSALRKGGWKLVRGNRRYNGGKWELYNIDRDRCETKDLIDAHPEKARELLGEWEQWAKRVKLYPYFDPKR</sequence>
<evidence type="ECO:0000313" key="7">
    <source>
        <dbReference type="Proteomes" id="UP001597389"/>
    </source>
</evidence>
<evidence type="ECO:0000256" key="1">
    <source>
        <dbReference type="ARBA" id="ARBA00008779"/>
    </source>
</evidence>
<organism evidence="6 7">
    <name type="scientific">Rubritalea tangerina</name>
    <dbReference type="NCBI Taxonomy" id="430798"/>
    <lineage>
        <taxon>Bacteria</taxon>
        <taxon>Pseudomonadati</taxon>
        <taxon>Verrucomicrobiota</taxon>
        <taxon>Verrucomicrobiia</taxon>
        <taxon>Verrucomicrobiales</taxon>
        <taxon>Rubritaleaceae</taxon>
        <taxon>Rubritalea</taxon>
    </lineage>
</organism>
<comment type="similarity">
    <text evidence="1">Belongs to the sulfatase family.</text>
</comment>
<dbReference type="CDD" id="cd16025">
    <property type="entry name" value="PAS_like"/>
    <property type="match status" value="1"/>
</dbReference>
<dbReference type="PROSITE" id="PS00149">
    <property type="entry name" value="SULFATASE_2"/>
    <property type="match status" value="1"/>
</dbReference>
<keyword evidence="3 6" id="KW-0378">Hydrolase</keyword>
<protein>
    <submittedName>
        <fullName evidence="6">Arylsulfatase</fullName>
        <ecNumber evidence="6">3.1.6.-</ecNumber>
    </submittedName>
</protein>
<dbReference type="Pfam" id="PF00884">
    <property type="entry name" value="Sulfatase"/>
    <property type="match status" value="1"/>
</dbReference>
<keyword evidence="2" id="KW-0479">Metal-binding</keyword>
<evidence type="ECO:0000313" key="6">
    <source>
        <dbReference type="EMBL" id="MFD2160454.1"/>
    </source>
</evidence>
<evidence type="ECO:0000259" key="5">
    <source>
        <dbReference type="Pfam" id="PF00884"/>
    </source>
</evidence>
<gene>
    <name evidence="6" type="ORF">ACFSW8_16235</name>
</gene>
<dbReference type="InterPro" id="IPR017850">
    <property type="entry name" value="Alkaline_phosphatase_core_sf"/>
</dbReference>
<keyword evidence="7" id="KW-1185">Reference proteome</keyword>
<dbReference type="InterPro" id="IPR050738">
    <property type="entry name" value="Sulfatase"/>
</dbReference>
<evidence type="ECO:0000256" key="4">
    <source>
        <dbReference type="ARBA" id="ARBA00022837"/>
    </source>
</evidence>
<reference evidence="7" key="1">
    <citation type="journal article" date="2019" name="Int. J. Syst. Evol. Microbiol.">
        <title>The Global Catalogue of Microorganisms (GCM) 10K type strain sequencing project: providing services to taxonomists for standard genome sequencing and annotation.</title>
        <authorList>
            <consortium name="The Broad Institute Genomics Platform"/>
            <consortium name="The Broad Institute Genome Sequencing Center for Infectious Disease"/>
            <person name="Wu L."/>
            <person name="Ma J."/>
        </authorList>
    </citation>
    <scope>NUCLEOTIDE SEQUENCE [LARGE SCALE GENOMIC DNA]</scope>
    <source>
        <strain evidence="7">CCUG 57942</strain>
    </source>
</reference>
<dbReference type="InterPro" id="IPR024607">
    <property type="entry name" value="Sulfatase_CS"/>
</dbReference>
<keyword evidence="4" id="KW-0106">Calcium</keyword>
<dbReference type="Gene3D" id="3.30.1120.10">
    <property type="match status" value="1"/>
</dbReference>
<dbReference type="EMBL" id="JBHUJB010000080">
    <property type="protein sequence ID" value="MFD2160454.1"/>
    <property type="molecule type" value="Genomic_DNA"/>
</dbReference>
<evidence type="ECO:0000256" key="2">
    <source>
        <dbReference type="ARBA" id="ARBA00022723"/>
    </source>
</evidence>
<dbReference type="Proteomes" id="UP001597389">
    <property type="component" value="Unassembled WGS sequence"/>
</dbReference>